<dbReference type="HOGENOM" id="CLU_2281775_0_0_1"/>
<dbReference type="Proteomes" id="UP000006038">
    <property type="component" value="Unassembled WGS sequence"/>
</dbReference>
<dbReference type="EnsemblPlants" id="OB02G44720.1">
    <property type="protein sequence ID" value="OB02G44720.1"/>
    <property type="gene ID" value="OB02G44720"/>
</dbReference>
<evidence type="ECO:0000313" key="2">
    <source>
        <dbReference type="Proteomes" id="UP000006038"/>
    </source>
</evidence>
<protein>
    <submittedName>
        <fullName evidence="1">Uncharacterized protein</fullName>
    </submittedName>
</protein>
<proteinExistence type="predicted"/>
<reference evidence="1" key="1">
    <citation type="submission" date="2013-04" db="UniProtKB">
        <authorList>
            <consortium name="EnsemblPlants"/>
        </authorList>
    </citation>
    <scope>IDENTIFICATION</scope>
</reference>
<organism evidence="1">
    <name type="scientific">Oryza brachyantha</name>
    <name type="common">malo sina</name>
    <dbReference type="NCBI Taxonomy" id="4533"/>
    <lineage>
        <taxon>Eukaryota</taxon>
        <taxon>Viridiplantae</taxon>
        <taxon>Streptophyta</taxon>
        <taxon>Embryophyta</taxon>
        <taxon>Tracheophyta</taxon>
        <taxon>Spermatophyta</taxon>
        <taxon>Magnoliopsida</taxon>
        <taxon>Liliopsida</taxon>
        <taxon>Poales</taxon>
        <taxon>Poaceae</taxon>
        <taxon>BOP clade</taxon>
        <taxon>Oryzoideae</taxon>
        <taxon>Oryzeae</taxon>
        <taxon>Oryzinae</taxon>
        <taxon>Oryza</taxon>
    </lineage>
</organism>
<sequence>MCSRLASGTPTRRVERNSIACMACSLWNTVAPPASSSVMPKLALAMISAAFRTTPFSTSMQLFPDATMSLHLPSILEVVSSITPIMSCTMQARGWWRRRRGR</sequence>
<name>J3LIK5_ORYBR</name>
<evidence type="ECO:0000313" key="1">
    <source>
        <dbReference type="EnsemblPlants" id="OB02G44720.1"/>
    </source>
</evidence>
<dbReference type="AlphaFoldDB" id="J3LIK5"/>
<dbReference type="Gramene" id="OB02G44720.1">
    <property type="protein sequence ID" value="OB02G44720.1"/>
    <property type="gene ID" value="OB02G44720"/>
</dbReference>
<keyword evidence="2" id="KW-1185">Reference proteome</keyword>
<accession>J3LIK5</accession>